<protein>
    <recommendedName>
        <fullName evidence="1">Rv3660c-like CheY-like N-terminal domain-containing protein</fullName>
    </recommendedName>
</protein>
<organism evidence="2 3">
    <name type="scientific">Corynebacterium sanguinis</name>
    <dbReference type="NCBI Taxonomy" id="2594913"/>
    <lineage>
        <taxon>Bacteria</taxon>
        <taxon>Bacillati</taxon>
        <taxon>Actinomycetota</taxon>
        <taxon>Actinomycetes</taxon>
        <taxon>Mycobacteriales</taxon>
        <taxon>Corynebacteriaceae</taxon>
        <taxon>Corynebacterium</taxon>
    </lineage>
</organism>
<feature type="domain" description="Rv3660c-like CheY-like N-terminal" evidence="1">
    <location>
        <begin position="11"/>
        <end position="113"/>
    </location>
</feature>
<evidence type="ECO:0000259" key="1">
    <source>
        <dbReference type="Pfam" id="PF26563"/>
    </source>
</evidence>
<dbReference type="GO" id="GO:0051782">
    <property type="term" value="P:negative regulation of cell division"/>
    <property type="evidence" value="ECO:0007669"/>
    <property type="project" value="TreeGrafter"/>
</dbReference>
<dbReference type="GO" id="GO:0009898">
    <property type="term" value="C:cytoplasmic side of plasma membrane"/>
    <property type="evidence" value="ECO:0007669"/>
    <property type="project" value="TreeGrafter"/>
</dbReference>
<dbReference type="NCBIfam" id="TIGR03815">
    <property type="entry name" value="CpaE_hom_Actino"/>
    <property type="match status" value="1"/>
</dbReference>
<dbReference type="Proteomes" id="UP000336646">
    <property type="component" value="Unassembled WGS sequence"/>
</dbReference>
<dbReference type="OrthoDB" id="3252838at2"/>
<accession>A0A6C1TWE6</accession>
<dbReference type="SUPFAM" id="SSF52540">
    <property type="entry name" value="P-loop containing nucleoside triphosphate hydrolases"/>
    <property type="match status" value="1"/>
</dbReference>
<dbReference type="GO" id="GO:0016887">
    <property type="term" value="F:ATP hydrolysis activity"/>
    <property type="evidence" value="ECO:0007669"/>
    <property type="project" value="TreeGrafter"/>
</dbReference>
<dbReference type="GO" id="GO:0005524">
    <property type="term" value="F:ATP binding"/>
    <property type="evidence" value="ECO:0007669"/>
    <property type="project" value="TreeGrafter"/>
</dbReference>
<dbReference type="Gene3D" id="3.40.50.300">
    <property type="entry name" value="P-loop containing nucleotide triphosphate hydrolases"/>
    <property type="match status" value="1"/>
</dbReference>
<gene>
    <name evidence="2" type="ORF">EKI59_07190</name>
</gene>
<evidence type="ECO:0000313" key="3">
    <source>
        <dbReference type="Proteomes" id="UP000336646"/>
    </source>
</evidence>
<dbReference type="GO" id="GO:0005829">
    <property type="term" value="C:cytosol"/>
    <property type="evidence" value="ECO:0007669"/>
    <property type="project" value="TreeGrafter"/>
</dbReference>
<reference evidence="2 3" key="1">
    <citation type="submission" date="2018-12" db="EMBL/GenBank/DDBJ databases">
        <title>Corynebacterium sanguinis sp. nov., a clinically-associated and environmental corynebacterium.</title>
        <authorList>
            <person name="Gonzales-Siles L."/>
            <person name="Jaen-Luchoro D."/>
            <person name="Cardew S."/>
            <person name="Inganas E."/>
            <person name="Ohlen M."/>
            <person name="Jensie-Markopolous S."/>
            <person name="Pinyeiro-Iglesias B."/>
            <person name="Molin K."/>
            <person name="Skovbjerg S."/>
            <person name="Svensson-Stadler L."/>
            <person name="Funke G."/>
            <person name="Moore E.R.B."/>
        </authorList>
    </citation>
    <scope>NUCLEOTIDE SEQUENCE [LARGE SCALE GENOMIC DNA]</scope>
    <source>
        <strain evidence="2 3">58734</strain>
    </source>
</reference>
<dbReference type="AlphaFoldDB" id="A0A6C1TWE6"/>
<dbReference type="InterPro" id="IPR022521">
    <property type="entry name" value="Rv3660c"/>
</dbReference>
<dbReference type="PANTHER" id="PTHR43384">
    <property type="entry name" value="SEPTUM SITE-DETERMINING PROTEIN MIND HOMOLOG, CHLOROPLASTIC-RELATED"/>
    <property type="match status" value="1"/>
</dbReference>
<dbReference type="InterPro" id="IPR050625">
    <property type="entry name" value="ParA/MinD_ATPase"/>
</dbReference>
<dbReference type="EMBL" id="RXIR01000013">
    <property type="protein sequence ID" value="TVS28430.1"/>
    <property type="molecule type" value="Genomic_DNA"/>
</dbReference>
<dbReference type="InterPro" id="IPR059050">
    <property type="entry name" value="Rv3660c_N"/>
</dbReference>
<dbReference type="Pfam" id="PF26563">
    <property type="entry name" value="Rv3660c_N"/>
    <property type="match status" value="1"/>
</dbReference>
<sequence length="348" mass="35885">MPQPTPILIAIDDAATHSEAVHLAAASGRALIDATASPAALERHLDSAFAVLIDAPQHLTELSRTPHRAGIFVVGPDVGAVAEAHAAYPAAEAAFVLPAQAAELLRALGALERTPRLRRVEGKVIAVIGAAGGVGASTLCASISRAAARECEPTVIDAHRYSGGFDLLVGIEERGGARWGEISFGEGSVERGDVRRALPSTPDGIAVLTCSRTTIADPFVLDPLMLERTVAALGSAGLTVVDCPVGLVPQRCDLALVVTPGEVRAAAAAARICAELAANSIGCAIVARRRSWTGLSAREIERVTKLDVIADVPEVAGLTRKVETAGLPLRLPRPLARAAAKVIAEVGV</sequence>
<dbReference type="PANTHER" id="PTHR43384:SF11">
    <property type="entry name" value="SEPTUM SITE DETERMINING PROTEIN"/>
    <property type="match status" value="1"/>
</dbReference>
<proteinExistence type="predicted"/>
<evidence type="ECO:0000313" key="2">
    <source>
        <dbReference type="EMBL" id="TVS28430.1"/>
    </source>
</evidence>
<dbReference type="InterPro" id="IPR027417">
    <property type="entry name" value="P-loop_NTPase"/>
</dbReference>
<dbReference type="RefSeq" id="WP_144690934.1">
    <property type="nucleotide sequence ID" value="NZ_JALXKV010000017.1"/>
</dbReference>
<comment type="caution">
    <text evidence="2">The sequence shown here is derived from an EMBL/GenBank/DDBJ whole genome shotgun (WGS) entry which is preliminary data.</text>
</comment>
<name>A0A6C1TWE6_9CORY</name>